<reference evidence="2 3" key="1">
    <citation type="submission" date="2020-08" db="EMBL/GenBank/DDBJ databases">
        <title>Genomic Encyclopedia of Type Strains, Phase III (KMG-III): the genomes of soil and plant-associated and newly described type strains.</title>
        <authorList>
            <person name="Whitman W."/>
        </authorList>
    </citation>
    <scope>NUCLEOTIDE SEQUENCE [LARGE SCALE GENOMIC DNA]</scope>
    <source>
        <strain evidence="2 3">CECT 8654</strain>
    </source>
</reference>
<protein>
    <submittedName>
        <fullName evidence="2">Uncharacterized protein</fullName>
    </submittedName>
</protein>
<feature type="compositionally biased region" description="Polar residues" evidence="1">
    <location>
        <begin position="99"/>
        <end position="115"/>
    </location>
</feature>
<keyword evidence="3" id="KW-1185">Reference proteome</keyword>
<dbReference type="NCBIfam" id="NF040603">
    <property type="entry name" value="choice_anch_P"/>
    <property type="match status" value="1"/>
</dbReference>
<dbReference type="RefSeq" id="WP_183409045.1">
    <property type="nucleotide sequence ID" value="NZ_JACHWY010000001.1"/>
</dbReference>
<organism evidence="2 3">
    <name type="scientific">Litorivivens lipolytica</name>
    <dbReference type="NCBI Taxonomy" id="1524264"/>
    <lineage>
        <taxon>Bacteria</taxon>
        <taxon>Pseudomonadati</taxon>
        <taxon>Pseudomonadota</taxon>
        <taxon>Gammaproteobacteria</taxon>
        <taxon>Litorivivens</taxon>
    </lineage>
</organism>
<feature type="region of interest" description="Disordered" evidence="1">
    <location>
        <begin position="93"/>
        <end position="115"/>
    </location>
</feature>
<accession>A0A7W4W2P6</accession>
<proteinExistence type="predicted"/>
<evidence type="ECO:0000313" key="3">
    <source>
        <dbReference type="Proteomes" id="UP000537130"/>
    </source>
</evidence>
<dbReference type="AlphaFoldDB" id="A0A7W4W2P6"/>
<gene>
    <name evidence="2" type="ORF">FHR99_000579</name>
</gene>
<dbReference type="EMBL" id="JACHWY010000001">
    <property type="protein sequence ID" value="MBB3046343.1"/>
    <property type="molecule type" value="Genomic_DNA"/>
</dbReference>
<evidence type="ECO:0000313" key="2">
    <source>
        <dbReference type="EMBL" id="MBB3046343.1"/>
    </source>
</evidence>
<evidence type="ECO:0000256" key="1">
    <source>
        <dbReference type="SAM" id="MobiDB-lite"/>
    </source>
</evidence>
<comment type="caution">
    <text evidence="2">The sequence shown here is derived from an EMBL/GenBank/DDBJ whole genome shotgun (WGS) entry which is preliminary data.</text>
</comment>
<sequence>MRHEFRGVYATTIEQSAKQPMDHEGVAEMKTSRRVLTTLGAGLVLMLLAYGSGAHEPPPQTTYSGSATGIDINVNSPPVAGGNINFAKTQEYSDEESFSETQQHSNQTIGPFPDSTNNMASGGAGEIFAMTEGGTLMENVATSMAVITNLSDFQISPDSAMSPALTVNADIILSNSRAECIPSDPSITVSGGALIGNLDLQLNGMSVTGGPVTIDAPPNTTIFELPGVVRVIANEQVVTGDSIEITALHIVMESEPFMDVKLSRSKSDISSCPPKVTPKPGERMEGKGAIRWPDGTEAFFCYWCAIDAEGEVAGNLYLFDNSENGVEVQNWWSVTEFVNPDGSTSFPLTRRCTFEDSNVTANAGGATTTETCLVTGTDSGAADGTNESAILDCESYDSQGPLEYGDITITPGSD</sequence>
<name>A0A7W4W2P6_9GAMM</name>
<dbReference type="Proteomes" id="UP000537130">
    <property type="component" value="Unassembled WGS sequence"/>
</dbReference>